<evidence type="ECO:0000313" key="1">
    <source>
        <dbReference type="EMBL" id="MCV7421452.1"/>
    </source>
</evidence>
<comment type="caution">
    <text evidence="1">The sequence shown here is derived from an EMBL/GenBank/DDBJ whole genome shotgun (WGS) entry which is preliminary data.</text>
</comment>
<accession>A0A9X2YLB4</accession>
<reference evidence="1" key="2">
    <citation type="journal article" date="2022" name="BMC Genomics">
        <title>Comparative genome analysis of mycobacteria focusing on tRNA and non-coding RNA.</title>
        <authorList>
            <person name="Behra P.R.K."/>
            <person name="Pettersson B.M.F."/>
            <person name="Ramesh M."/>
            <person name="Das S."/>
            <person name="Dasgupta S."/>
            <person name="Kirsebom L.A."/>
        </authorList>
    </citation>
    <scope>NUCLEOTIDE SEQUENCE</scope>
    <source>
        <strain evidence="1">DSM 44838</strain>
    </source>
</reference>
<dbReference type="CDD" id="cd00761">
    <property type="entry name" value="Glyco_tranf_GTA_type"/>
    <property type="match status" value="1"/>
</dbReference>
<name>A0A9X2YLB4_9MYCO</name>
<proteinExistence type="predicted"/>
<evidence type="ECO:0000313" key="2">
    <source>
        <dbReference type="Proteomes" id="UP001141629"/>
    </source>
</evidence>
<dbReference type="EMBL" id="JACKVK010000008">
    <property type="protein sequence ID" value="MCV7421452.1"/>
    <property type="molecule type" value="Genomic_DNA"/>
</dbReference>
<dbReference type="AlphaFoldDB" id="A0A9X2YLB4"/>
<sequence length="294" mass="33143">MIAFITTLRHPQNSADYAMVESLLADTLASVTRQTSDDFVALVVGNRRPPFDLPRRTHFVEVDFDPPTNRAGARTGMRPLIWDKGTKLGVGLAAARDFDPEYVMFVDADDFVHRDIAGYVHDHAGSPGWVLRRGFVYSRRRNAYALRRRLFRICGTSFILPFDAYGVPDDLLVTSSQDEVADAFGDDALQVVIGEHRYGLEWWRERGRELDTLPFPGAVYHVDTGENHSGAMLLGLGLPHAPHLWDDFGIASSKDKWSSRWSAFGPPAFRPDLTPRRPFFLKPATMELPRNRST</sequence>
<organism evidence="1 2">
    <name type="scientific">Mycobacterium yunnanensis</name>
    <dbReference type="NCBI Taxonomy" id="368477"/>
    <lineage>
        <taxon>Bacteria</taxon>
        <taxon>Bacillati</taxon>
        <taxon>Actinomycetota</taxon>
        <taxon>Actinomycetes</taxon>
        <taxon>Mycobacteriales</taxon>
        <taxon>Mycobacteriaceae</taxon>
        <taxon>Mycobacterium</taxon>
    </lineage>
</organism>
<reference evidence="1" key="1">
    <citation type="submission" date="2020-07" db="EMBL/GenBank/DDBJ databases">
        <authorList>
            <person name="Pettersson B.M.F."/>
            <person name="Behra P.R.K."/>
            <person name="Ramesh M."/>
            <person name="Das S."/>
            <person name="Dasgupta S."/>
            <person name="Kirsebom L.A."/>
        </authorList>
    </citation>
    <scope>NUCLEOTIDE SEQUENCE</scope>
    <source>
        <strain evidence="1">DSM 44838</strain>
    </source>
</reference>
<dbReference type="SUPFAM" id="SSF53448">
    <property type="entry name" value="Nucleotide-diphospho-sugar transferases"/>
    <property type="match status" value="1"/>
</dbReference>
<gene>
    <name evidence="1" type="ORF">H7K45_12945</name>
</gene>
<dbReference type="InterPro" id="IPR029044">
    <property type="entry name" value="Nucleotide-diphossugar_trans"/>
</dbReference>
<protein>
    <submittedName>
        <fullName evidence="1">Glycosyltransferase family 2 protein</fullName>
    </submittedName>
</protein>
<dbReference type="RefSeq" id="WP_263996225.1">
    <property type="nucleotide sequence ID" value="NZ_JACKVK010000008.1"/>
</dbReference>
<keyword evidence="2" id="KW-1185">Reference proteome</keyword>
<dbReference type="Proteomes" id="UP001141629">
    <property type="component" value="Unassembled WGS sequence"/>
</dbReference>